<evidence type="ECO:0000313" key="2">
    <source>
        <dbReference type="Proteomes" id="UP001065298"/>
    </source>
</evidence>
<name>A0ACC0QAK3_9HYPO</name>
<organism evidence="1 2">
    <name type="scientific">Fusarium keratoplasticum</name>
    <dbReference type="NCBI Taxonomy" id="1328300"/>
    <lineage>
        <taxon>Eukaryota</taxon>
        <taxon>Fungi</taxon>
        <taxon>Dikarya</taxon>
        <taxon>Ascomycota</taxon>
        <taxon>Pezizomycotina</taxon>
        <taxon>Sordariomycetes</taxon>
        <taxon>Hypocreomycetidae</taxon>
        <taxon>Hypocreales</taxon>
        <taxon>Nectriaceae</taxon>
        <taxon>Fusarium</taxon>
        <taxon>Fusarium solani species complex</taxon>
    </lineage>
</organism>
<keyword evidence="2" id="KW-1185">Reference proteome</keyword>
<protein>
    <submittedName>
        <fullName evidence="1">Uncharacterized protein</fullName>
    </submittedName>
</protein>
<evidence type="ECO:0000313" key="1">
    <source>
        <dbReference type="EMBL" id="KAI8648631.1"/>
    </source>
</evidence>
<gene>
    <name evidence="1" type="ORF">NCS57_01474700</name>
</gene>
<accession>A0ACC0QAK3</accession>
<comment type="caution">
    <text evidence="1">The sequence shown here is derived from an EMBL/GenBank/DDBJ whole genome shotgun (WGS) entry which is preliminary data.</text>
</comment>
<sequence length="447" mass="48761">MATFAECAAIFPTAGGAYHYALFLLPEKHRRKAGYPLGWLNFFGWVLTIAACASIAAGLTMSLINMCNPDFDTSRRWQLFLFYILWSVVAWAINCFMLSAVAWIENVIVIMNIASFVAFSIALLAISDKASPSFVFRDVIDATGASIAVALGLVNCMGGFAALDAACHLSEEIERPERNVPITLYFLIGSQFLIGVIYILVLGFSIKDMEAIQNSVTGVPVIELVRLGLKSDAAAIVFNLVLLIGFVGSTLGSMTAASRQGYALARDGGLFTRKLTQVSGRNTLPLYSLHLCLLLCIVFGLVYLFSTEGFNAILGAEVSFMFLSFGSPSAVLLIFGRDKLPKTRFSLGKWGYGINAFVIFFVGIALVLFAISGRCAVLVCEPVTDQLLQIPQKHPVNAENMNYTVLLWGAVVILCILGWFIDARKSYEPTSFQELAEASSFLQTRTE</sequence>
<reference evidence="1" key="1">
    <citation type="submission" date="2022-06" db="EMBL/GenBank/DDBJ databases">
        <title>Fusarium solani species complex genomes reveal bases of compartmentalisation and animal pathogenesis.</title>
        <authorList>
            <person name="Tsai I.J."/>
        </authorList>
    </citation>
    <scope>NUCLEOTIDE SEQUENCE</scope>
    <source>
        <strain evidence="1">Fu6.1</strain>
    </source>
</reference>
<dbReference type="EMBL" id="CM046516">
    <property type="protein sequence ID" value="KAI8648631.1"/>
    <property type="molecule type" value="Genomic_DNA"/>
</dbReference>
<proteinExistence type="predicted"/>
<dbReference type="Proteomes" id="UP001065298">
    <property type="component" value="Chromosome 14"/>
</dbReference>